<name>A0ABW1F4W8_9ACTN</name>
<sequence>MHVVHFTMTRPRDAPVPADGTVATALRAAAHLHRGPEHIRVHGSRAGARGVMFVIAPCPDTARALCLTVCAQAIAGTPELSGWFVHV</sequence>
<reference evidence="2" key="1">
    <citation type="journal article" date="2019" name="Int. J. Syst. Evol. Microbiol.">
        <title>The Global Catalogue of Microorganisms (GCM) 10K type strain sequencing project: providing services to taxonomists for standard genome sequencing and annotation.</title>
        <authorList>
            <consortium name="The Broad Institute Genomics Platform"/>
            <consortium name="The Broad Institute Genome Sequencing Center for Infectious Disease"/>
            <person name="Wu L."/>
            <person name="Ma J."/>
        </authorList>
    </citation>
    <scope>NUCLEOTIDE SEQUENCE [LARGE SCALE GENOMIC DNA]</scope>
    <source>
        <strain evidence="2">CGMCC 4.1469</strain>
    </source>
</reference>
<keyword evidence="2" id="KW-1185">Reference proteome</keyword>
<accession>A0ABW1F4W8</accession>
<gene>
    <name evidence="1" type="ORF">ACFP0N_28750</name>
</gene>
<dbReference type="EMBL" id="JBHSOD010000048">
    <property type="protein sequence ID" value="MFC5888965.1"/>
    <property type="molecule type" value="Genomic_DNA"/>
</dbReference>
<proteinExistence type="predicted"/>
<comment type="caution">
    <text evidence="1">The sequence shown here is derived from an EMBL/GenBank/DDBJ whole genome shotgun (WGS) entry which is preliminary data.</text>
</comment>
<protein>
    <submittedName>
        <fullName evidence="1">Uncharacterized protein</fullName>
    </submittedName>
</protein>
<organism evidence="1 2">
    <name type="scientific">Kitasatospora aburaviensis</name>
    <dbReference type="NCBI Taxonomy" id="67265"/>
    <lineage>
        <taxon>Bacteria</taxon>
        <taxon>Bacillati</taxon>
        <taxon>Actinomycetota</taxon>
        <taxon>Actinomycetes</taxon>
        <taxon>Kitasatosporales</taxon>
        <taxon>Streptomycetaceae</taxon>
        <taxon>Kitasatospora</taxon>
    </lineage>
</organism>
<evidence type="ECO:0000313" key="1">
    <source>
        <dbReference type="EMBL" id="MFC5888965.1"/>
    </source>
</evidence>
<dbReference type="RefSeq" id="WP_313766920.1">
    <property type="nucleotide sequence ID" value="NZ_BAAAVH010000063.1"/>
</dbReference>
<evidence type="ECO:0000313" key="2">
    <source>
        <dbReference type="Proteomes" id="UP001596067"/>
    </source>
</evidence>
<dbReference type="Proteomes" id="UP001596067">
    <property type="component" value="Unassembled WGS sequence"/>
</dbReference>